<dbReference type="SUPFAM" id="SSF56784">
    <property type="entry name" value="HAD-like"/>
    <property type="match status" value="1"/>
</dbReference>
<sequence>MLFIFDWDGTLMDSTYQITSALQKAFRDVGLEAPDTDKARWVIGMSLHQALYHIAPDLDPEIIPKIIEHYKIHFFHPDNELHLFSGVKEMLWDLKNQGALLAVATGKGRPGLNQVLTEQNLLELFDTTKTADETAPKPDPLMLEEILLELNTPLEQAIMIGDTSHDIHMAKAIKMKNVAVSYGAHDLHDIQSSDPDTIVDSVPALHQYLTSFIR</sequence>
<dbReference type="GO" id="GO:0005829">
    <property type="term" value="C:cytosol"/>
    <property type="evidence" value="ECO:0007669"/>
    <property type="project" value="TreeGrafter"/>
</dbReference>
<evidence type="ECO:0000313" key="1">
    <source>
        <dbReference type="EMBL" id="AIL32144.1"/>
    </source>
</evidence>
<dbReference type="PANTHER" id="PTHR43434">
    <property type="entry name" value="PHOSPHOGLYCOLATE PHOSPHATASE"/>
    <property type="match status" value="1"/>
</dbReference>
<dbReference type="OrthoDB" id="9782449at2"/>
<reference evidence="1 2" key="1">
    <citation type="journal article" date="2014" name="BMC Genomics">
        <title>A genomic perspective on a new bacterial genus and species from the Alcaligenaceae family, Basilea psittacipulmonis.</title>
        <authorList>
            <person name="Whiteson K.L."/>
            <person name="Hernandez D."/>
            <person name="Lazarevic V."/>
            <person name="Gaia N."/>
            <person name="Farinelli L."/>
            <person name="Francois P."/>
            <person name="Pilo P."/>
            <person name="Frey J."/>
            <person name="Schrenzel J."/>
        </authorList>
    </citation>
    <scope>NUCLEOTIDE SEQUENCE [LARGE SCALE GENOMIC DNA]</scope>
    <source>
        <strain evidence="1 2">DSM 24701</strain>
    </source>
</reference>
<dbReference type="InterPro" id="IPR023198">
    <property type="entry name" value="PGP-like_dom2"/>
</dbReference>
<accession>A0A077DBV8</accession>
<dbReference type="Gene3D" id="3.40.50.1000">
    <property type="entry name" value="HAD superfamily/HAD-like"/>
    <property type="match status" value="1"/>
</dbReference>
<dbReference type="STRING" id="1072685.IX83_01325"/>
<dbReference type="InterPro" id="IPR041492">
    <property type="entry name" value="HAD_2"/>
</dbReference>
<dbReference type="PANTHER" id="PTHR43434:SF24">
    <property type="entry name" value="HYDROLASE-RELATED"/>
    <property type="match status" value="1"/>
</dbReference>
<dbReference type="SFLD" id="SFLDS00003">
    <property type="entry name" value="Haloacid_Dehalogenase"/>
    <property type="match status" value="1"/>
</dbReference>
<dbReference type="HOGENOM" id="CLU_045011_19_2_4"/>
<dbReference type="InterPro" id="IPR050155">
    <property type="entry name" value="HAD-like_hydrolase_sf"/>
</dbReference>
<dbReference type="GO" id="GO:0006281">
    <property type="term" value="P:DNA repair"/>
    <property type="evidence" value="ECO:0007669"/>
    <property type="project" value="TreeGrafter"/>
</dbReference>
<dbReference type="SFLD" id="SFLDG01135">
    <property type="entry name" value="C1.5.6:_HAD__Beta-PGM__Phospha"/>
    <property type="match status" value="1"/>
</dbReference>
<name>A0A077DBV8_9BURK</name>
<dbReference type="EMBL" id="CP009238">
    <property type="protein sequence ID" value="AIL32144.1"/>
    <property type="molecule type" value="Genomic_DNA"/>
</dbReference>
<proteinExistence type="predicted"/>
<dbReference type="InterPro" id="IPR023214">
    <property type="entry name" value="HAD_sf"/>
</dbReference>
<dbReference type="InterPro" id="IPR036412">
    <property type="entry name" value="HAD-like_sf"/>
</dbReference>
<dbReference type="eggNOG" id="COG0546">
    <property type="taxonomic scope" value="Bacteria"/>
</dbReference>
<dbReference type="AlphaFoldDB" id="A0A077DBV8"/>
<evidence type="ECO:0000313" key="2">
    <source>
        <dbReference type="Proteomes" id="UP000028945"/>
    </source>
</evidence>
<evidence type="ECO:0008006" key="3">
    <source>
        <dbReference type="Google" id="ProtNLM"/>
    </source>
</evidence>
<keyword evidence="2" id="KW-1185">Reference proteome</keyword>
<dbReference type="Gene3D" id="1.10.150.240">
    <property type="entry name" value="Putative phosphatase, domain 2"/>
    <property type="match status" value="1"/>
</dbReference>
<dbReference type="SFLD" id="SFLDG01129">
    <property type="entry name" value="C1.5:_HAD__Beta-PGM__Phosphata"/>
    <property type="match status" value="1"/>
</dbReference>
<gene>
    <name evidence="1" type="ORF">IX83_01325</name>
</gene>
<dbReference type="InterPro" id="IPR006439">
    <property type="entry name" value="HAD-SF_hydro_IA"/>
</dbReference>
<protein>
    <recommendedName>
        <fullName evidence="3">HAD family hydrolase</fullName>
    </recommendedName>
</protein>
<dbReference type="Proteomes" id="UP000028945">
    <property type="component" value="Chromosome"/>
</dbReference>
<organism evidence="1 2">
    <name type="scientific">Basilea psittacipulmonis DSM 24701</name>
    <dbReference type="NCBI Taxonomy" id="1072685"/>
    <lineage>
        <taxon>Bacteria</taxon>
        <taxon>Pseudomonadati</taxon>
        <taxon>Pseudomonadota</taxon>
        <taxon>Betaproteobacteria</taxon>
        <taxon>Burkholderiales</taxon>
        <taxon>Alcaligenaceae</taxon>
        <taxon>Basilea</taxon>
    </lineage>
</organism>
<dbReference type="Pfam" id="PF13419">
    <property type="entry name" value="HAD_2"/>
    <property type="match status" value="1"/>
</dbReference>
<dbReference type="NCBIfam" id="TIGR01549">
    <property type="entry name" value="HAD-SF-IA-v1"/>
    <property type="match status" value="1"/>
</dbReference>
<dbReference type="GO" id="GO:0008967">
    <property type="term" value="F:phosphoglycolate phosphatase activity"/>
    <property type="evidence" value="ECO:0007669"/>
    <property type="project" value="TreeGrafter"/>
</dbReference>
<dbReference type="KEGG" id="bpsi:IX83_01325"/>
<dbReference type="RefSeq" id="WP_038498275.1">
    <property type="nucleotide sequence ID" value="NZ_AFWK01000078.1"/>
</dbReference>